<dbReference type="Proteomes" id="UP000736373">
    <property type="component" value="Unassembled WGS sequence"/>
</dbReference>
<comment type="caution">
    <text evidence="1">The sequence shown here is derived from an EMBL/GenBank/DDBJ whole genome shotgun (WGS) entry which is preliminary data.</text>
</comment>
<name>A0ABR7PUQ2_9BURK</name>
<accession>A0ABR7PUQ2</accession>
<dbReference type="EMBL" id="VZQQ01000026">
    <property type="protein sequence ID" value="MBC8750011.1"/>
    <property type="molecule type" value="Genomic_DNA"/>
</dbReference>
<gene>
    <name evidence="1" type="ORF">F6X42_26510</name>
</gene>
<sequence>MLRSRHDRLSQCDVMKQRTHPGTPILFCAIKENPRGKNCCMCERGFKALRGKGCGRMAASGG</sequence>
<evidence type="ECO:0000313" key="1">
    <source>
        <dbReference type="EMBL" id="MBC8750011.1"/>
    </source>
</evidence>
<keyword evidence="2" id="KW-1185">Reference proteome</keyword>
<evidence type="ECO:0000313" key="2">
    <source>
        <dbReference type="Proteomes" id="UP000736373"/>
    </source>
</evidence>
<reference evidence="1 2" key="1">
    <citation type="submission" date="2019-09" db="EMBL/GenBank/DDBJ databases">
        <title>Paraburkholderia podalyriae sp. nov., A South African Podalyria-associated rhizobium.</title>
        <authorList>
            <person name="Mavima L."/>
            <person name="Beukes C.W."/>
            <person name="Palmer M."/>
            <person name="De Meyer S.E."/>
            <person name="James E.K."/>
            <person name="Maluk M."/>
            <person name="Avontuur J.R."/>
            <person name="Chan W.Y."/>
            <person name="Venter S.N."/>
            <person name="Steenkamp E.T."/>
        </authorList>
    </citation>
    <scope>NUCLEOTIDE SEQUENCE [LARGE SCALE GENOMIC DNA]</scope>
    <source>
        <strain evidence="1 2">WC7.3b</strain>
    </source>
</reference>
<organism evidence="1 2">
    <name type="scientific">Paraburkholderia podalyriae</name>
    <dbReference type="NCBI Taxonomy" id="1938811"/>
    <lineage>
        <taxon>Bacteria</taxon>
        <taxon>Pseudomonadati</taxon>
        <taxon>Pseudomonadota</taxon>
        <taxon>Betaproteobacteria</taxon>
        <taxon>Burkholderiales</taxon>
        <taxon>Burkholderiaceae</taxon>
        <taxon>Paraburkholderia</taxon>
    </lineage>
</organism>
<proteinExistence type="predicted"/>
<protein>
    <submittedName>
        <fullName evidence="1">Uncharacterized protein</fullName>
    </submittedName>
</protein>